<accession>A0A484GPW1</accession>
<protein>
    <submittedName>
        <fullName evidence="2">Uncharacterized protein</fullName>
    </submittedName>
</protein>
<evidence type="ECO:0000256" key="1">
    <source>
        <dbReference type="SAM" id="MobiDB-lite"/>
    </source>
</evidence>
<keyword evidence="3" id="KW-1185">Reference proteome</keyword>
<organism evidence="2 3">
    <name type="scientific">Sousa chinensis</name>
    <name type="common">Indo-pacific humpbacked dolphin</name>
    <name type="synonym">Steno chinensis</name>
    <dbReference type="NCBI Taxonomy" id="103600"/>
    <lineage>
        <taxon>Eukaryota</taxon>
        <taxon>Metazoa</taxon>
        <taxon>Chordata</taxon>
        <taxon>Craniata</taxon>
        <taxon>Vertebrata</taxon>
        <taxon>Euteleostomi</taxon>
        <taxon>Mammalia</taxon>
        <taxon>Eutheria</taxon>
        <taxon>Laurasiatheria</taxon>
        <taxon>Artiodactyla</taxon>
        <taxon>Whippomorpha</taxon>
        <taxon>Cetacea</taxon>
        <taxon>Odontoceti</taxon>
        <taxon>Delphinidae</taxon>
        <taxon>Sousa</taxon>
    </lineage>
</organism>
<feature type="compositionally biased region" description="Polar residues" evidence="1">
    <location>
        <begin position="39"/>
        <end position="53"/>
    </location>
</feature>
<reference evidence="2 3" key="1">
    <citation type="journal article" date="2018" name="Genomics">
        <title>Molecular footprints of inshore aquatic adaptation in Indo-Pacific humpback dolphin (Sousa chinensis).</title>
        <authorList>
            <person name="Ming Y."/>
            <person name="Jian J."/>
            <person name="Yu F."/>
            <person name="Yu X."/>
            <person name="Wang J."/>
            <person name="Liu W."/>
        </authorList>
    </citation>
    <scope>NUCLEOTIDE SEQUENCE [LARGE SCALE GENOMIC DNA]</scope>
    <source>
        <strain evidence="2">MY-2018</strain>
        <tissue evidence="2">Skin</tissue>
    </source>
</reference>
<proteinExistence type="predicted"/>
<evidence type="ECO:0000313" key="3">
    <source>
        <dbReference type="Proteomes" id="UP000295264"/>
    </source>
</evidence>
<feature type="compositionally biased region" description="Basic and acidic residues" evidence="1">
    <location>
        <begin position="135"/>
        <end position="145"/>
    </location>
</feature>
<feature type="region of interest" description="Disordered" evidence="1">
    <location>
        <begin position="100"/>
        <end position="152"/>
    </location>
</feature>
<sequence>MCNRMDGLLRGARLSFVKGLTSEALPAEAWTERWQSACSSQGFSEPPRSQGQWEASPWPPLLSRTGQSGSAATRAGQACRCTSPAAPRFWARPLSCAQSARAQPCPAGPRSYTGPGGSQGRSIRAVGWDPALGADRSEPHRSLRPEDEDLEA</sequence>
<name>A0A484GPW1_SOUCH</name>
<dbReference type="AlphaFoldDB" id="A0A484GPW1"/>
<dbReference type="Proteomes" id="UP000295264">
    <property type="component" value="Unassembled WGS sequence"/>
</dbReference>
<feature type="region of interest" description="Disordered" evidence="1">
    <location>
        <begin position="39"/>
        <end position="77"/>
    </location>
</feature>
<dbReference type="EMBL" id="QWLN02005137">
    <property type="protein sequence ID" value="TEA37735.1"/>
    <property type="molecule type" value="Genomic_DNA"/>
</dbReference>
<comment type="caution">
    <text evidence="2">The sequence shown here is derived from an EMBL/GenBank/DDBJ whole genome shotgun (WGS) entry which is preliminary data.</text>
</comment>
<gene>
    <name evidence="2" type="ORF">DBR06_SOUSAS9210058</name>
</gene>
<evidence type="ECO:0000313" key="2">
    <source>
        <dbReference type="EMBL" id="TEA37735.1"/>
    </source>
</evidence>